<dbReference type="SUPFAM" id="SSF53254">
    <property type="entry name" value="Phosphoglycerate mutase-like"/>
    <property type="match status" value="1"/>
</dbReference>
<proteinExistence type="inferred from homology"/>
<evidence type="ECO:0000256" key="12">
    <source>
        <dbReference type="ARBA" id="ARBA00043691"/>
    </source>
</evidence>
<keyword evidence="6 15" id="KW-0732">Signal</keyword>
<comment type="subcellular location">
    <subcellularLocation>
        <location evidence="1">Membrane</location>
    </subcellularLocation>
</comment>
<organism evidence="16 17">
    <name type="scientific">Planosporangium thailandense</name>
    <dbReference type="NCBI Taxonomy" id="765197"/>
    <lineage>
        <taxon>Bacteria</taxon>
        <taxon>Bacillati</taxon>
        <taxon>Actinomycetota</taxon>
        <taxon>Actinomycetes</taxon>
        <taxon>Micromonosporales</taxon>
        <taxon>Micromonosporaceae</taxon>
        <taxon>Planosporangium</taxon>
    </lineage>
</organism>
<gene>
    <name evidence="16" type="ORF">HC031_07755</name>
</gene>
<dbReference type="InterPro" id="IPR029033">
    <property type="entry name" value="His_PPase_superfam"/>
</dbReference>
<keyword evidence="8" id="KW-0472">Membrane</keyword>
<evidence type="ECO:0000256" key="15">
    <source>
        <dbReference type="SAM" id="SignalP"/>
    </source>
</evidence>
<accession>A0ABX0XUD7</accession>
<evidence type="ECO:0000313" key="16">
    <source>
        <dbReference type="EMBL" id="NJC69614.1"/>
    </source>
</evidence>
<dbReference type="Gene3D" id="3.40.50.1240">
    <property type="entry name" value="Phosphoglycerate mutase-like"/>
    <property type="match status" value="1"/>
</dbReference>
<name>A0ABX0XUD7_9ACTN</name>
<comment type="catalytic activity">
    <reaction evidence="13">
        <text>(2R)-2,3-bisphosphoglycerate + H2O = (2R)-2-phosphoglycerate + phosphate</text>
        <dbReference type="Rhea" id="RHEA:27381"/>
        <dbReference type="ChEBI" id="CHEBI:15377"/>
        <dbReference type="ChEBI" id="CHEBI:43474"/>
        <dbReference type="ChEBI" id="CHEBI:58248"/>
        <dbReference type="ChEBI" id="CHEBI:58289"/>
        <dbReference type="EC" id="3.1.3.80"/>
    </reaction>
    <physiologicalReaction direction="left-to-right" evidence="13">
        <dbReference type="Rhea" id="RHEA:27382"/>
    </physiologicalReaction>
</comment>
<feature type="signal peptide" evidence="15">
    <location>
        <begin position="1"/>
        <end position="28"/>
    </location>
</feature>
<keyword evidence="17" id="KW-1185">Reference proteome</keyword>
<evidence type="ECO:0000256" key="1">
    <source>
        <dbReference type="ARBA" id="ARBA00004370"/>
    </source>
</evidence>
<dbReference type="PANTHER" id="PTHR20963:SF8">
    <property type="entry name" value="MULTIPLE INOSITOL POLYPHOSPHATE PHOSPHATASE 1"/>
    <property type="match status" value="1"/>
</dbReference>
<keyword evidence="7" id="KW-0378">Hydrolase</keyword>
<dbReference type="Pfam" id="PF00328">
    <property type="entry name" value="His_Phos_2"/>
    <property type="match status" value="1"/>
</dbReference>
<evidence type="ECO:0000256" key="4">
    <source>
        <dbReference type="ARBA" id="ARBA00013040"/>
    </source>
</evidence>
<evidence type="ECO:0000256" key="3">
    <source>
        <dbReference type="ARBA" id="ARBA00012976"/>
    </source>
</evidence>
<comment type="catalytic activity">
    <reaction evidence="12">
        <text>1D-myo-inositol hexakisphosphate + H2O = 1D-myo-inositol 1,2,4,5,6-pentakisphosphate + phosphate</text>
        <dbReference type="Rhea" id="RHEA:16989"/>
        <dbReference type="ChEBI" id="CHEBI:15377"/>
        <dbReference type="ChEBI" id="CHEBI:43474"/>
        <dbReference type="ChEBI" id="CHEBI:57798"/>
        <dbReference type="ChEBI" id="CHEBI:58130"/>
        <dbReference type="EC" id="3.1.3.62"/>
    </reaction>
    <physiologicalReaction direction="left-to-right" evidence="12">
        <dbReference type="Rhea" id="RHEA:16990"/>
    </physiologicalReaction>
</comment>
<feature type="chain" id="PRO_5047150641" description="Multiple inositol polyphosphate phosphatase 1" evidence="15">
    <location>
        <begin position="29"/>
        <end position="461"/>
    </location>
</feature>
<dbReference type="Proteomes" id="UP000722989">
    <property type="component" value="Unassembled WGS sequence"/>
</dbReference>
<comment type="caution">
    <text evidence="16">The sequence shown here is derived from an EMBL/GenBank/DDBJ whole genome shotgun (WGS) entry which is preliminary data.</text>
</comment>
<protein>
    <recommendedName>
        <fullName evidence="5">Multiple inositol polyphosphate phosphatase 1</fullName>
        <ecNumber evidence="4">3.1.3.62</ecNumber>
        <ecNumber evidence="3">3.1.3.80</ecNumber>
    </recommendedName>
    <alternativeName>
        <fullName evidence="9">2,3-bisphosphoglycerate 3-phosphatase</fullName>
    </alternativeName>
</protein>
<dbReference type="PANTHER" id="PTHR20963">
    <property type="entry name" value="MULTIPLE INOSITOL POLYPHOSPHATE PHOSPHATASE-RELATED"/>
    <property type="match status" value="1"/>
</dbReference>
<evidence type="ECO:0000256" key="5">
    <source>
        <dbReference type="ARBA" id="ARBA00018097"/>
    </source>
</evidence>
<evidence type="ECO:0000256" key="14">
    <source>
        <dbReference type="SAM" id="MobiDB-lite"/>
    </source>
</evidence>
<sequence length="461" mass="50431">MVTKRRYRVGLAAVVCAAVVALVGVRFAASATHHAKAASTSSVDGLQRNFTTNTPYAPGQDPGAYEPSPAGFAPVFTEMVARHGARALDDADDIALLQQVIADAKAEGKLKPLGGQLSAELQTLASAHEKLGFGALSGLGRREHADLAKRLLRRLPNLFDAAATGRHIRVLNSGIPRAADSGAAFADALKSAEPDLAPLVDPPVVDTKTLYFHKEKTNADYANWLKSDPTLKAKLDEITYSKESARDAMTCLDRLFAHDFVDRLASGTYRVGNAVDAAMALFNVYAIAPGLSAEGTWHFDRYLDRGAAEHFAYVDDATTFYRKGPSFAGNTITYAMAEPLEDDFFQAVEAYRNGTSTDVARLRFAHAETVIPLAALMRLPGSEVQVPTSDTFSYRHNPWRGADVAPYAANMQWDAYRNAAGRMLIRMLYNEKETHFKADCKPYAPGSYYYDLDELKRCYQR</sequence>
<evidence type="ECO:0000256" key="11">
    <source>
        <dbReference type="ARBA" id="ARBA00043671"/>
    </source>
</evidence>
<comment type="catalytic activity">
    <reaction evidence="10">
        <text>1D-myo-inositol 1,2,5,6-tetrakisphosphate + H2O = 1D-myo-inositol 1,2,6-trisphosphate + phosphate</text>
        <dbReference type="Rhea" id="RHEA:77119"/>
        <dbReference type="ChEBI" id="CHEBI:15377"/>
        <dbReference type="ChEBI" id="CHEBI:43474"/>
        <dbReference type="ChEBI" id="CHEBI:195535"/>
        <dbReference type="ChEBI" id="CHEBI:195537"/>
        <dbReference type="EC" id="3.1.3.62"/>
    </reaction>
    <physiologicalReaction direction="left-to-right" evidence="10">
        <dbReference type="Rhea" id="RHEA:77120"/>
    </physiologicalReaction>
</comment>
<evidence type="ECO:0000256" key="9">
    <source>
        <dbReference type="ARBA" id="ARBA00031642"/>
    </source>
</evidence>
<evidence type="ECO:0000256" key="7">
    <source>
        <dbReference type="ARBA" id="ARBA00022801"/>
    </source>
</evidence>
<evidence type="ECO:0000256" key="8">
    <source>
        <dbReference type="ARBA" id="ARBA00023136"/>
    </source>
</evidence>
<dbReference type="EMBL" id="JAATVY010000004">
    <property type="protein sequence ID" value="NJC69614.1"/>
    <property type="molecule type" value="Genomic_DNA"/>
</dbReference>
<evidence type="ECO:0000256" key="10">
    <source>
        <dbReference type="ARBA" id="ARBA00043668"/>
    </source>
</evidence>
<feature type="region of interest" description="Disordered" evidence="14">
    <location>
        <begin position="41"/>
        <end position="64"/>
    </location>
</feature>
<dbReference type="EC" id="3.1.3.62" evidence="4"/>
<comment type="catalytic activity">
    <reaction evidence="11">
        <text>1D-myo-inositol 1,2,4,5,6-pentakisphosphate + H2O = 1D-myo-inositol 1,2,5,6-tetrakisphosphate + phosphate</text>
        <dbReference type="Rhea" id="RHEA:77115"/>
        <dbReference type="ChEBI" id="CHEBI:15377"/>
        <dbReference type="ChEBI" id="CHEBI:43474"/>
        <dbReference type="ChEBI" id="CHEBI:57798"/>
        <dbReference type="ChEBI" id="CHEBI:195535"/>
        <dbReference type="EC" id="3.1.3.62"/>
    </reaction>
    <physiologicalReaction direction="left-to-right" evidence="11">
        <dbReference type="Rhea" id="RHEA:77116"/>
    </physiologicalReaction>
</comment>
<dbReference type="EC" id="3.1.3.80" evidence="3"/>
<dbReference type="InterPro" id="IPR000560">
    <property type="entry name" value="His_Pase_clade-2"/>
</dbReference>
<evidence type="ECO:0000256" key="2">
    <source>
        <dbReference type="ARBA" id="ARBA00008422"/>
    </source>
</evidence>
<reference evidence="16 17" key="1">
    <citation type="submission" date="2020-03" db="EMBL/GenBank/DDBJ databases">
        <title>WGS of the type strain of Planosporangium spp.</title>
        <authorList>
            <person name="Thawai C."/>
        </authorList>
    </citation>
    <scope>NUCLEOTIDE SEQUENCE [LARGE SCALE GENOMIC DNA]</scope>
    <source>
        <strain evidence="16 17">TBRC 5610</strain>
    </source>
</reference>
<evidence type="ECO:0000256" key="13">
    <source>
        <dbReference type="ARBA" id="ARBA00043832"/>
    </source>
</evidence>
<dbReference type="RefSeq" id="WP_167924535.1">
    <property type="nucleotide sequence ID" value="NZ_JAATVY010000004.1"/>
</dbReference>
<evidence type="ECO:0000313" key="17">
    <source>
        <dbReference type="Proteomes" id="UP000722989"/>
    </source>
</evidence>
<evidence type="ECO:0000256" key="6">
    <source>
        <dbReference type="ARBA" id="ARBA00022729"/>
    </source>
</evidence>
<comment type="similarity">
    <text evidence="2">Belongs to the histidine acid phosphatase family. MINPP1 subfamily.</text>
</comment>